<dbReference type="EMBL" id="BGPR01262714">
    <property type="protein sequence ID" value="GBM76193.1"/>
    <property type="molecule type" value="Genomic_DNA"/>
</dbReference>
<feature type="region of interest" description="Disordered" evidence="1">
    <location>
        <begin position="49"/>
        <end position="73"/>
    </location>
</feature>
<dbReference type="Proteomes" id="UP000499080">
    <property type="component" value="Unassembled WGS sequence"/>
</dbReference>
<organism evidence="2 3">
    <name type="scientific">Araneus ventricosus</name>
    <name type="common">Orbweaver spider</name>
    <name type="synonym">Epeira ventricosa</name>
    <dbReference type="NCBI Taxonomy" id="182803"/>
    <lineage>
        <taxon>Eukaryota</taxon>
        <taxon>Metazoa</taxon>
        <taxon>Ecdysozoa</taxon>
        <taxon>Arthropoda</taxon>
        <taxon>Chelicerata</taxon>
        <taxon>Arachnida</taxon>
        <taxon>Araneae</taxon>
        <taxon>Araneomorphae</taxon>
        <taxon>Entelegynae</taxon>
        <taxon>Araneoidea</taxon>
        <taxon>Araneidae</taxon>
        <taxon>Araneus</taxon>
    </lineage>
</organism>
<gene>
    <name evidence="2" type="ORF">AVEN_265715_1</name>
</gene>
<feature type="non-terminal residue" evidence="2">
    <location>
        <position position="1"/>
    </location>
</feature>
<keyword evidence="3" id="KW-1185">Reference proteome</keyword>
<accession>A0A4Y2IEN4</accession>
<evidence type="ECO:0000313" key="2">
    <source>
        <dbReference type="EMBL" id="GBM76193.1"/>
    </source>
</evidence>
<reference evidence="2 3" key="1">
    <citation type="journal article" date="2019" name="Sci. Rep.">
        <title>Orb-weaving spider Araneus ventricosus genome elucidates the spidroin gene catalogue.</title>
        <authorList>
            <person name="Kono N."/>
            <person name="Nakamura H."/>
            <person name="Ohtoshi R."/>
            <person name="Moran D.A.P."/>
            <person name="Shinohara A."/>
            <person name="Yoshida Y."/>
            <person name="Fujiwara M."/>
            <person name="Mori M."/>
            <person name="Tomita M."/>
            <person name="Arakawa K."/>
        </authorList>
    </citation>
    <scope>NUCLEOTIDE SEQUENCE [LARGE SCALE GENOMIC DNA]</scope>
</reference>
<sequence>ANTRIGVSWSFTIFRYFPVRSQLNITQFLDILEKIEKDPLVTRLGCFSTTPERNGSARNGALQTDTGQKSKDEKVDYQKYGDLLFLISRESSTKYLGDKATRSTNNST</sequence>
<evidence type="ECO:0000313" key="3">
    <source>
        <dbReference type="Proteomes" id="UP000499080"/>
    </source>
</evidence>
<proteinExistence type="predicted"/>
<name>A0A4Y2IEN4_ARAVE</name>
<feature type="compositionally biased region" description="Polar residues" evidence="1">
    <location>
        <begin position="49"/>
        <end position="67"/>
    </location>
</feature>
<protein>
    <submittedName>
        <fullName evidence="2">Uncharacterized protein</fullName>
    </submittedName>
</protein>
<dbReference type="AlphaFoldDB" id="A0A4Y2IEN4"/>
<comment type="caution">
    <text evidence="2">The sequence shown here is derived from an EMBL/GenBank/DDBJ whole genome shotgun (WGS) entry which is preliminary data.</text>
</comment>
<evidence type="ECO:0000256" key="1">
    <source>
        <dbReference type="SAM" id="MobiDB-lite"/>
    </source>
</evidence>